<proteinExistence type="predicted"/>
<comment type="caution">
    <text evidence="1">The sequence shown here is derived from an EMBL/GenBank/DDBJ whole genome shotgun (WGS) entry which is preliminary data.</text>
</comment>
<dbReference type="Proteomes" id="UP001295462">
    <property type="component" value="Unassembled WGS sequence"/>
</dbReference>
<protein>
    <submittedName>
        <fullName evidence="1">Uncharacterized protein</fullName>
    </submittedName>
</protein>
<accession>A0AAU9QKU6</accession>
<sequence length="48" mass="5451">MLAISHHHSELCYQSVIVAVLSPNLTLSGDIQFKLTPQIFCVKKKQKR</sequence>
<name>A0AAU9QKU6_9VIBR</name>
<evidence type="ECO:0000313" key="2">
    <source>
        <dbReference type="Proteomes" id="UP001295462"/>
    </source>
</evidence>
<evidence type="ECO:0000313" key="1">
    <source>
        <dbReference type="EMBL" id="CAH1590671.1"/>
    </source>
</evidence>
<organism evidence="1 2">
    <name type="scientific">Vibrio jasicida</name>
    <dbReference type="NCBI Taxonomy" id="766224"/>
    <lineage>
        <taxon>Bacteria</taxon>
        <taxon>Pseudomonadati</taxon>
        <taxon>Pseudomonadota</taxon>
        <taxon>Gammaproteobacteria</taxon>
        <taxon>Vibrionales</taxon>
        <taxon>Vibrionaceae</taxon>
        <taxon>Vibrio</taxon>
    </lineage>
</organism>
<dbReference type="EMBL" id="CAKMUD010000075">
    <property type="protein sequence ID" value="CAH1590671.1"/>
    <property type="molecule type" value="Genomic_DNA"/>
</dbReference>
<gene>
    <name evidence="1" type="ORF">THF1A12_220098</name>
</gene>
<dbReference type="AlphaFoldDB" id="A0AAU9QKU6"/>
<reference evidence="1" key="1">
    <citation type="submission" date="2022-01" db="EMBL/GenBank/DDBJ databases">
        <authorList>
            <person name="Lagorce A."/>
        </authorList>
    </citation>
    <scope>NUCLEOTIDE SEQUENCE</scope>
    <source>
        <strain evidence="1">Th15_F1_A12</strain>
    </source>
</reference>